<feature type="transmembrane region" description="Helical" evidence="1">
    <location>
        <begin position="76"/>
        <end position="96"/>
    </location>
</feature>
<feature type="transmembrane region" description="Helical" evidence="1">
    <location>
        <begin position="46"/>
        <end position="64"/>
    </location>
</feature>
<protein>
    <submittedName>
        <fullName evidence="2">Uncharacterized protein</fullName>
    </submittedName>
</protein>
<organism evidence="2">
    <name type="scientific">Rhizobium leguminosarum</name>
    <dbReference type="NCBI Taxonomy" id="384"/>
    <lineage>
        <taxon>Bacteria</taxon>
        <taxon>Pseudomonadati</taxon>
        <taxon>Pseudomonadota</taxon>
        <taxon>Alphaproteobacteria</taxon>
        <taxon>Hyphomicrobiales</taxon>
        <taxon>Rhizobiaceae</taxon>
        <taxon>Rhizobium/Agrobacterium group</taxon>
        <taxon>Rhizobium</taxon>
    </lineage>
</organism>
<gene>
    <name evidence="2" type="ORF">A4A59_06305</name>
</gene>
<keyword evidence="1" id="KW-0472">Membrane</keyword>
<name>A0A154I7W1_RHILE</name>
<dbReference type="RefSeq" id="WP_062945410.1">
    <property type="nucleotide sequence ID" value="NZ_CP171844.1"/>
</dbReference>
<keyword evidence="1" id="KW-1133">Transmembrane helix</keyword>
<evidence type="ECO:0000256" key="1">
    <source>
        <dbReference type="SAM" id="Phobius"/>
    </source>
</evidence>
<proteinExistence type="predicted"/>
<sequence>MKPTFGRRHLAFLEPERTRAIPAHKVDASPARSVDWPKIRRYTKNATLVLLIATKLLVATIYVLRLNASHSFQEYAPSIAAMAALSFFIVAALWLAGMKLSGSD</sequence>
<accession>A0A154I7W1</accession>
<comment type="caution">
    <text evidence="2">The sequence shown here is derived from an EMBL/GenBank/DDBJ whole genome shotgun (WGS) entry which is preliminary data.</text>
</comment>
<reference evidence="2" key="1">
    <citation type="submission" date="2016-03" db="EMBL/GenBank/DDBJ databases">
        <title>Microsymbionts genomes from the relict species Vavilovia formosa.</title>
        <authorList>
            <person name="Chirak E."/>
            <person name="Kimeklis A."/>
            <person name="Kopat V."/>
            <person name="Andronov E."/>
        </authorList>
    </citation>
    <scope>NUCLEOTIDE SEQUENCE [LARGE SCALE GENOMIC DNA]</scope>
    <source>
        <strain evidence="2">Vaf12</strain>
    </source>
</reference>
<keyword evidence="1" id="KW-0812">Transmembrane</keyword>
<dbReference type="AlphaFoldDB" id="A0A154I7W1"/>
<dbReference type="EMBL" id="LVYU01000156">
    <property type="protein sequence ID" value="KZA96690.1"/>
    <property type="molecule type" value="Genomic_DNA"/>
</dbReference>
<evidence type="ECO:0000313" key="2">
    <source>
        <dbReference type="EMBL" id="KZA96690.1"/>
    </source>
</evidence>